<feature type="region of interest" description="Disordered" evidence="1">
    <location>
        <begin position="454"/>
        <end position="495"/>
    </location>
</feature>
<keyword evidence="2" id="KW-0812">Transmembrane</keyword>
<evidence type="ECO:0000313" key="5">
    <source>
        <dbReference type="Proteomes" id="UP000016930"/>
    </source>
</evidence>
<dbReference type="Proteomes" id="UP000016930">
    <property type="component" value="Unassembled WGS sequence"/>
</dbReference>
<feature type="transmembrane region" description="Helical" evidence="2">
    <location>
        <begin position="275"/>
        <end position="296"/>
    </location>
</feature>
<keyword evidence="5" id="KW-1185">Reference proteome</keyword>
<dbReference type="AlphaFoldDB" id="M2RKX3"/>
<protein>
    <recommendedName>
        <fullName evidence="3">DUF6533 domain-containing protein</fullName>
    </recommendedName>
</protein>
<feature type="domain" description="DUF6533" evidence="3">
    <location>
        <begin position="291"/>
        <end position="329"/>
    </location>
</feature>
<evidence type="ECO:0000313" key="4">
    <source>
        <dbReference type="EMBL" id="EMD39436.1"/>
    </source>
</evidence>
<proteinExistence type="predicted"/>
<organism evidence="4 5">
    <name type="scientific">Ceriporiopsis subvermispora (strain B)</name>
    <name type="common">White-rot fungus</name>
    <name type="synonym">Gelatoporia subvermispora</name>
    <dbReference type="NCBI Taxonomy" id="914234"/>
    <lineage>
        <taxon>Eukaryota</taxon>
        <taxon>Fungi</taxon>
        <taxon>Dikarya</taxon>
        <taxon>Basidiomycota</taxon>
        <taxon>Agaricomycotina</taxon>
        <taxon>Agaricomycetes</taxon>
        <taxon>Polyporales</taxon>
        <taxon>Gelatoporiaceae</taxon>
        <taxon>Gelatoporia</taxon>
    </lineage>
</organism>
<evidence type="ECO:0000259" key="3">
    <source>
        <dbReference type="Pfam" id="PF20151"/>
    </source>
</evidence>
<dbReference type="Pfam" id="PF20151">
    <property type="entry name" value="DUF6533"/>
    <property type="match status" value="1"/>
</dbReference>
<dbReference type="HOGENOM" id="CLU_550929_0_0_1"/>
<feature type="transmembrane region" description="Helical" evidence="2">
    <location>
        <begin position="328"/>
        <end position="352"/>
    </location>
</feature>
<evidence type="ECO:0000256" key="1">
    <source>
        <dbReference type="SAM" id="MobiDB-lite"/>
    </source>
</evidence>
<dbReference type="EMBL" id="KB445793">
    <property type="protein sequence ID" value="EMD39436.1"/>
    <property type="molecule type" value="Genomic_DNA"/>
</dbReference>
<gene>
    <name evidence="4" type="ORF">CERSUDRAFT_71359</name>
</gene>
<dbReference type="InterPro" id="IPR045340">
    <property type="entry name" value="DUF6533"/>
</dbReference>
<accession>M2RKX3</accession>
<evidence type="ECO:0000256" key="2">
    <source>
        <dbReference type="SAM" id="Phobius"/>
    </source>
</evidence>
<keyword evidence="2" id="KW-1133">Transmembrane helix</keyword>
<reference evidence="4 5" key="1">
    <citation type="journal article" date="2012" name="Proc. Natl. Acad. Sci. U.S.A.">
        <title>Comparative genomics of Ceriporiopsis subvermispora and Phanerochaete chrysosporium provide insight into selective ligninolysis.</title>
        <authorList>
            <person name="Fernandez-Fueyo E."/>
            <person name="Ruiz-Duenas F.J."/>
            <person name="Ferreira P."/>
            <person name="Floudas D."/>
            <person name="Hibbett D.S."/>
            <person name="Canessa P."/>
            <person name="Larrondo L.F."/>
            <person name="James T.Y."/>
            <person name="Seelenfreund D."/>
            <person name="Lobos S."/>
            <person name="Polanco R."/>
            <person name="Tello M."/>
            <person name="Honda Y."/>
            <person name="Watanabe T."/>
            <person name="Watanabe T."/>
            <person name="Ryu J.S."/>
            <person name="Kubicek C.P."/>
            <person name="Schmoll M."/>
            <person name="Gaskell J."/>
            <person name="Hammel K.E."/>
            <person name="St John F.J."/>
            <person name="Vanden Wymelenberg A."/>
            <person name="Sabat G."/>
            <person name="Splinter BonDurant S."/>
            <person name="Syed K."/>
            <person name="Yadav J.S."/>
            <person name="Doddapaneni H."/>
            <person name="Subramanian V."/>
            <person name="Lavin J.L."/>
            <person name="Oguiza J.A."/>
            <person name="Perez G."/>
            <person name="Pisabarro A.G."/>
            <person name="Ramirez L."/>
            <person name="Santoyo F."/>
            <person name="Master E."/>
            <person name="Coutinho P.M."/>
            <person name="Henrissat B."/>
            <person name="Lombard V."/>
            <person name="Magnuson J.K."/>
            <person name="Kuees U."/>
            <person name="Hori C."/>
            <person name="Igarashi K."/>
            <person name="Samejima M."/>
            <person name="Held B.W."/>
            <person name="Barry K.W."/>
            <person name="LaButti K.M."/>
            <person name="Lapidus A."/>
            <person name="Lindquist E.A."/>
            <person name="Lucas S.M."/>
            <person name="Riley R."/>
            <person name="Salamov A.A."/>
            <person name="Hoffmeister D."/>
            <person name="Schwenk D."/>
            <person name="Hadar Y."/>
            <person name="Yarden O."/>
            <person name="de Vries R.P."/>
            <person name="Wiebenga A."/>
            <person name="Stenlid J."/>
            <person name="Eastwood D."/>
            <person name="Grigoriev I.V."/>
            <person name="Berka R.M."/>
            <person name="Blanchette R.A."/>
            <person name="Kersten P."/>
            <person name="Martinez A.T."/>
            <person name="Vicuna R."/>
            <person name="Cullen D."/>
        </authorList>
    </citation>
    <scope>NUCLEOTIDE SEQUENCE [LARGE SCALE GENOMIC DNA]</scope>
    <source>
        <strain evidence="4 5">B</strain>
    </source>
</reference>
<name>M2RKX3_CERS8</name>
<sequence length="495" mass="55733">MQLRLSHASSATMLNDSCISDITAVRLISGNRTRRYIKASISDAQRDSRLRATMLASGGYVHHEAEQSDLERVDLAMMRSKEERLLAYGGTFTRASLHGAQRHLLGVSKSQPACLRLDINSTSSTKVPAVTATRPFHMRRIFCPVAPEAVAMSTPGCFCWKKSPHLAHNNKCTTQRWEAGAPRQRMYALQHVHSSERVRVVQVQTLGKFTREEILWIVLLLSGSAEHQMKIITRPLSILYSYTCLIERSRMSQAYGPLAPAEIEIALRANRDFRYSLHIAVLICNQALTIAVIVIYDHLTTLAREHEFMWCRKLSSVTLLFYLNRWTIFVWALTTLALGFTQFTTATIYIAYTPISRVFIAQFVTFDAYTFAIVNNPYLVTIVKTYSIHRDATRYKFKTPLVTMLLRNVMYDLQKVEDAAWHSAVHSGNGTSEPRSPRFASFVDNMGELLGHDDDCEDGEMRAMDPSASEPQEASAPGDVADVEVDVVTYPPDAV</sequence>
<keyword evidence="2" id="KW-0472">Membrane</keyword>